<keyword evidence="1" id="KW-0472">Membrane</keyword>
<feature type="transmembrane region" description="Helical" evidence="1">
    <location>
        <begin position="67"/>
        <end position="85"/>
    </location>
</feature>
<keyword evidence="1" id="KW-0812">Transmembrane</keyword>
<evidence type="ECO:0000256" key="1">
    <source>
        <dbReference type="SAM" id="Phobius"/>
    </source>
</evidence>
<keyword evidence="1" id="KW-1133">Transmembrane helix</keyword>
<accession>A0A8K1C7I2</accession>
<protein>
    <submittedName>
        <fullName evidence="2">Uncharacterized protein</fullName>
    </submittedName>
</protein>
<feature type="transmembrane region" description="Helical" evidence="1">
    <location>
        <begin position="37"/>
        <end position="55"/>
    </location>
</feature>
<dbReference type="AlphaFoldDB" id="A0A8K1C7I2"/>
<proteinExistence type="predicted"/>
<evidence type="ECO:0000313" key="3">
    <source>
        <dbReference type="Proteomes" id="UP000794436"/>
    </source>
</evidence>
<name>A0A8K1C7I2_PYTOL</name>
<gene>
    <name evidence="2" type="ORF">Poli38472_013354</name>
</gene>
<dbReference type="OrthoDB" id="166900at2759"/>
<reference evidence="2" key="1">
    <citation type="submission" date="2019-03" db="EMBL/GenBank/DDBJ databases">
        <title>Long read genome sequence of the mycoparasitic Pythium oligandrum ATCC 38472 isolated from sugarbeet rhizosphere.</title>
        <authorList>
            <person name="Gaulin E."/>
        </authorList>
    </citation>
    <scope>NUCLEOTIDE SEQUENCE</scope>
    <source>
        <strain evidence="2">ATCC 38472_TT</strain>
    </source>
</reference>
<sequence>MEFARNVALMPLALLINFSLFQYLMGMYFARRGEARTMLLLVCAFISFVAIIPFSHPNRDIFSGLDSMSKTAATLTFLVQVVIIGRDVTKKVKIRSVYLMTYVSEVLILLEIVIIIATIGELVDHGYRSAILMDATEILGDISLWFVFVFQFYYISIAKGFKHMIQTTRVEMFFILSSQLTITRSTVSQQP</sequence>
<feature type="transmembrane region" description="Helical" evidence="1">
    <location>
        <begin position="97"/>
        <end position="118"/>
    </location>
</feature>
<dbReference type="Proteomes" id="UP000794436">
    <property type="component" value="Unassembled WGS sequence"/>
</dbReference>
<keyword evidence="3" id="KW-1185">Reference proteome</keyword>
<evidence type="ECO:0000313" key="2">
    <source>
        <dbReference type="EMBL" id="TMW57880.1"/>
    </source>
</evidence>
<dbReference type="EMBL" id="SPLM01000113">
    <property type="protein sequence ID" value="TMW57880.1"/>
    <property type="molecule type" value="Genomic_DNA"/>
</dbReference>
<feature type="transmembrane region" description="Helical" evidence="1">
    <location>
        <begin position="138"/>
        <end position="155"/>
    </location>
</feature>
<comment type="caution">
    <text evidence="2">The sequence shown here is derived from an EMBL/GenBank/DDBJ whole genome shotgun (WGS) entry which is preliminary data.</text>
</comment>
<organism evidence="2 3">
    <name type="scientific">Pythium oligandrum</name>
    <name type="common">Mycoparasitic fungus</name>
    <dbReference type="NCBI Taxonomy" id="41045"/>
    <lineage>
        <taxon>Eukaryota</taxon>
        <taxon>Sar</taxon>
        <taxon>Stramenopiles</taxon>
        <taxon>Oomycota</taxon>
        <taxon>Peronosporomycetes</taxon>
        <taxon>Pythiales</taxon>
        <taxon>Pythiaceae</taxon>
        <taxon>Pythium</taxon>
    </lineage>
</organism>
<feature type="transmembrane region" description="Helical" evidence="1">
    <location>
        <begin position="6"/>
        <end position="25"/>
    </location>
</feature>